<comment type="similarity">
    <text evidence="2">Belongs to the IucA/IucC family.</text>
</comment>
<evidence type="ECO:0000256" key="1">
    <source>
        <dbReference type="ARBA" id="ARBA00004924"/>
    </source>
</evidence>
<accession>A0ABY9JUQ9</accession>
<feature type="domain" description="Aerobactin siderophore biosynthesis IucA/IucC-like C-terminal" evidence="4">
    <location>
        <begin position="404"/>
        <end position="565"/>
    </location>
</feature>
<sequence length="585" mass="67784">MNAYSVAERATMQSFMNCFLREAKAVDRALYDEKELIISLQHQQVKLFIPIKYWSKTGRHLFDFPAFYQLSEQGEKLELDFNTLVSLVSKELSHQFQSNKENQVELIARVIQSYQLIVQIIEERFEDQGELYDEDFTFIEAEQSLIFGHLLHPTPKSRQGFSEEDIEHYSPELKGSFALHYFRVPLSLIKESSTLEKNANQLIKDMVLEDPFIGEDFKHFYAKEDEYALIPLHPWQAQYVKKNPYINKLITENVIEDLGQAGRPFFPTSSLRTVYHPEVPFMFKFSLNIKITNSVRANLLKELERGVEVTKLMEGNLGGEIEQRFSNFSIVTDPAYITLNLKGMKETGFEVILRENPFMNEAASKVTPIAALCQDKIEGRGSRLSSIIHGIAEQENKSVTEISEAWFEQYLDISFEPMMWLYLQRGIALEAHQQNSVVSLTDEGYPKHFYYRDNQGYYYCESKKEELKKLLPNISTKSETICADRVADERLRYYLFYNHLFGIINAFGTGNLIEEEKLLVILKNRLSKISINKNHPSNLVNSLLNDEEIACKANLLTRFHDMDELVGAMETQSVYVPIKNPLIIR</sequence>
<dbReference type="InterPro" id="IPR037455">
    <property type="entry name" value="LucA/IucC-like"/>
</dbReference>
<keyword evidence="6" id="KW-1185">Reference proteome</keyword>
<dbReference type="EMBL" id="CP129013">
    <property type="protein sequence ID" value="WLR43136.1"/>
    <property type="molecule type" value="Genomic_DNA"/>
</dbReference>
<protein>
    <submittedName>
        <fullName evidence="5">IucA/IucC family protein</fullName>
    </submittedName>
</protein>
<dbReference type="Proteomes" id="UP001197974">
    <property type="component" value="Chromosome"/>
</dbReference>
<reference evidence="5 6" key="1">
    <citation type="submission" date="2023-06" db="EMBL/GenBank/DDBJ databases">
        <title>Five Gram-positive bacteria isolated from mangrove sediments in Shenzhen, Guangdong, China.</title>
        <authorList>
            <person name="Yu S."/>
            <person name="Zheng W."/>
            <person name="Huang Y."/>
        </authorList>
    </citation>
    <scope>NUCLEOTIDE SEQUENCE [LARGE SCALE GENOMIC DNA]</scope>
    <source>
        <strain evidence="5 6">SaN35-3</strain>
    </source>
</reference>
<feature type="domain" description="Aerobactin siderophore biosynthesis IucA/IucC N-terminal" evidence="3">
    <location>
        <begin position="137"/>
        <end position="374"/>
    </location>
</feature>
<dbReference type="RefSeq" id="WP_226538958.1">
    <property type="nucleotide sequence ID" value="NZ_CP129013.1"/>
</dbReference>
<organism evidence="5 6">
    <name type="scientific">Bacillus carboniphilus</name>
    <dbReference type="NCBI Taxonomy" id="86663"/>
    <lineage>
        <taxon>Bacteria</taxon>
        <taxon>Bacillati</taxon>
        <taxon>Bacillota</taxon>
        <taxon>Bacilli</taxon>
        <taxon>Bacillales</taxon>
        <taxon>Bacillaceae</taxon>
        <taxon>Bacillus</taxon>
    </lineage>
</organism>
<proteinExistence type="inferred from homology"/>
<dbReference type="Gene3D" id="1.10.510.40">
    <property type="match status" value="1"/>
</dbReference>
<evidence type="ECO:0000259" key="3">
    <source>
        <dbReference type="Pfam" id="PF04183"/>
    </source>
</evidence>
<dbReference type="Gene3D" id="6.10.250.3370">
    <property type="match status" value="1"/>
</dbReference>
<gene>
    <name evidence="5" type="ORF">LC087_02705</name>
</gene>
<name>A0ABY9JUQ9_9BACI</name>
<evidence type="ECO:0000313" key="5">
    <source>
        <dbReference type="EMBL" id="WLR43136.1"/>
    </source>
</evidence>
<dbReference type="InterPro" id="IPR022770">
    <property type="entry name" value="IucA/IucC-like_C"/>
</dbReference>
<dbReference type="Pfam" id="PF06276">
    <property type="entry name" value="FhuF"/>
    <property type="match status" value="1"/>
</dbReference>
<dbReference type="PANTHER" id="PTHR34384">
    <property type="entry name" value="L-2,3-DIAMINOPROPANOATE--CITRATE LIGASE"/>
    <property type="match status" value="1"/>
</dbReference>
<comment type="pathway">
    <text evidence="1">Siderophore biosynthesis.</text>
</comment>
<evidence type="ECO:0000313" key="6">
    <source>
        <dbReference type="Proteomes" id="UP001197974"/>
    </source>
</evidence>
<evidence type="ECO:0000256" key="2">
    <source>
        <dbReference type="ARBA" id="ARBA00007832"/>
    </source>
</evidence>
<dbReference type="PANTHER" id="PTHR34384:SF5">
    <property type="entry name" value="L-2,3-DIAMINOPROPANOATE--CITRATE LIGASE"/>
    <property type="match status" value="1"/>
</dbReference>
<dbReference type="Pfam" id="PF04183">
    <property type="entry name" value="IucA_IucC"/>
    <property type="match status" value="1"/>
</dbReference>
<dbReference type="InterPro" id="IPR007310">
    <property type="entry name" value="Aerobactin_biosyn_IucA/IucC_N"/>
</dbReference>
<evidence type="ECO:0000259" key="4">
    <source>
        <dbReference type="Pfam" id="PF06276"/>
    </source>
</evidence>